<dbReference type="PANTHER" id="PTHR23305:SF18">
    <property type="entry name" value="OBG-TYPE G DOMAIN-CONTAINING PROTEIN"/>
    <property type="match status" value="1"/>
</dbReference>
<keyword evidence="3 6" id="KW-0547">Nucleotide-binding</keyword>
<dbReference type="Pfam" id="PF01926">
    <property type="entry name" value="MMR_HSR1"/>
    <property type="match status" value="1"/>
</dbReference>
<reference evidence="9" key="1">
    <citation type="journal article" date="2023" name="Front. Microbiol.">
        <title>Genome analysis of Candidatus Aschnera chinzeii, the bacterial endosymbiont of the blood-sucking bat fly Penicillidia jenynsii (Insecta: Diptera: Nycteribiidae).</title>
        <authorList>
            <person name="Koga R."/>
            <person name="Moriyama M."/>
            <person name="Nozaki T."/>
            <person name="Fukatsu T."/>
        </authorList>
    </citation>
    <scope>NUCLEOTIDE SEQUENCE</scope>
    <source>
        <strain evidence="9">Kw-01</strain>
    </source>
</reference>
<dbReference type="PROSITE" id="PS51710">
    <property type="entry name" value="G_OBG"/>
    <property type="match status" value="1"/>
</dbReference>
<dbReference type="GO" id="GO:0005525">
    <property type="term" value="F:GTP binding"/>
    <property type="evidence" value="ECO:0007669"/>
    <property type="project" value="InterPro"/>
</dbReference>
<dbReference type="GO" id="GO:0016887">
    <property type="term" value="F:ATP hydrolysis activity"/>
    <property type="evidence" value="ECO:0007669"/>
    <property type="project" value="UniProtKB-UniRule"/>
</dbReference>
<dbReference type="NCBIfam" id="TIGR00092">
    <property type="entry name" value="redox-regulated ATPase YchF"/>
    <property type="match status" value="1"/>
</dbReference>
<dbReference type="Gene3D" id="3.10.20.30">
    <property type="match status" value="1"/>
</dbReference>
<dbReference type="InterPro" id="IPR006073">
    <property type="entry name" value="GTP-bd"/>
</dbReference>
<feature type="binding site" evidence="6">
    <location>
        <begin position="12"/>
        <end position="17"/>
    </location>
    <ligand>
        <name>ATP</name>
        <dbReference type="ChEBI" id="CHEBI:30616"/>
    </ligand>
</feature>
<evidence type="ECO:0000256" key="5">
    <source>
        <dbReference type="ARBA" id="ARBA00022842"/>
    </source>
</evidence>
<dbReference type="FunFam" id="3.10.20.30:FF:000001">
    <property type="entry name" value="Ribosome-binding ATPase YchF"/>
    <property type="match status" value="1"/>
</dbReference>
<dbReference type="PIRSF" id="PIRSF006641">
    <property type="entry name" value="CHP00092"/>
    <property type="match status" value="1"/>
</dbReference>
<dbReference type="GO" id="GO:0005524">
    <property type="term" value="F:ATP binding"/>
    <property type="evidence" value="ECO:0007669"/>
    <property type="project" value="UniProtKB-UniRule"/>
</dbReference>
<gene>
    <name evidence="6 9" type="primary">ychF</name>
    <name evidence="9" type="ORF">ACHINZ_2900</name>
</gene>
<dbReference type="InterPro" id="IPR027417">
    <property type="entry name" value="P-loop_NTPase"/>
</dbReference>
<keyword evidence="2" id="KW-0479">Metal-binding</keyword>
<evidence type="ECO:0000256" key="3">
    <source>
        <dbReference type="ARBA" id="ARBA00022741"/>
    </source>
</evidence>
<dbReference type="InterPro" id="IPR012675">
    <property type="entry name" value="Beta-grasp_dom_sf"/>
</dbReference>
<dbReference type="InterPro" id="IPR004095">
    <property type="entry name" value="TGS"/>
</dbReference>
<evidence type="ECO:0000256" key="1">
    <source>
        <dbReference type="ARBA" id="ARBA00001946"/>
    </source>
</evidence>
<dbReference type="InterPro" id="IPR013029">
    <property type="entry name" value="YchF_C"/>
</dbReference>
<evidence type="ECO:0000256" key="4">
    <source>
        <dbReference type="ARBA" id="ARBA00022840"/>
    </source>
</evidence>
<reference evidence="9" key="2">
    <citation type="submission" date="2023-10" db="EMBL/GenBank/DDBJ databases">
        <authorList>
            <person name="Koga R."/>
            <person name="Fukatsu T."/>
        </authorList>
    </citation>
    <scope>NUCLEOTIDE SEQUENCE</scope>
    <source>
        <strain evidence="9">Kw-01</strain>
    </source>
</reference>
<dbReference type="PANTHER" id="PTHR23305">
    <property type="entry name" value="OBG GTPASE FAMILY"/>
    <property type="match status" value="1"/>
</dbReference>
<accession>A0AAT9G4G7</accession>
<dbReference type="Pfam" id="PF06071">
    <property type="entry name" value="YchF-GTPase_C"/>
    <property type="match status" value="1"/>
</dbReference>
<dbReference type="SUPFAM" id="SSF52540">
    <property type="entry name" value="P-loop containing nucleoside triphosphate hydrolases"/>
    <property type="match status" value="1"/>
</dbReference>
<dbReference type="Gene3D" id="3.40.50.300">
    <property type="entry name" value="P-loop containing nucleotide triphosphate hydrolases"/>
    <property type="match status" value="1"/>
</dbReference>
<dbReference type="GO" id="GO:0005737">
    <property type="term" value="C:cytoplasm"/>
    <property type="evidence" value="ECO:0007669"/>
    <property type="project" value="TreeGrafter"/>
</dbReference>
<comment type="cofactor">
    <cofactor evidence="1">
        <name>Mg(2+)</name>
        <dbReference type="ChEBI" id="CHEBI:18420"/>
    </cofactor>
</comment>
<keyword evidence="5" id="KW-0460">Magnesium</keyword>
<dbReference type="InterPro" id="IPR012676">
    <property type="entry name" value="TGS-like"/>
</dbReference>
<dbReference type="PROSITE" id="PS51880">
    <property type="entry name" value="TGS"/>
    <property type="match status" value="1"/>
</dbReference>
<dbReference type="HAMAP" id="MF_00944">
    <property type="entry name" value="YchF_OLA1_ATPase"/>
    <property type="match status" value="1"/>
</dbReference>
<dbReference type="AlphaFoldDB" id="A0AAT9G4G7"/>
<evidence type="ECO:0000259" key="7">
    <source>
        <dbReference type="PROSITE" id="PS51710"/>
    </source>
</evidence>
<dbReference type="FunFam" id="1.10.150.300:FF:000001">
    <property type="entry name" value="Ribosome-binding ATPase YchF"/>
    <property type="match status" value="1"/>
</dbReference>
<dbReference type="Gene3D" id="1.10.150.300">
    <property type="entry name" value="TGS-like domain"/>
    <property type="match status" value="1"/>
</dbReference>
<evidence type="ECO:0000256" key="6">
    <source>
        <dbReference type="HAMAP-Rule" id="MF_00944"/>
    </source>
</evidence>
<name>A0AAT9G4G7_9ENTR</name>
<protein>
    <recommendedName>
        <fullName evidence="6">Ribosome-binding ATPase YchF</fullName>
    </recommendedName>
</protein>
<dbReference type="SUPFAM" id="SSF81271">
    <property type="entry name" value="TGS-like"/>
    <property type="match status" value="1"/>
</dbReference>
<sequence>MGFKCGIIGLPNIGKSTLFNALTKANVATENFPFCTIEPNIGMVTVPDKRLDQLAHIAQSKKIISTTIQFIDIAGIIKHASKGHGLGNQFLNEIRKVDAIAHVVRCFEDKNIIHVNNEINPIDDIDIINSELILADLEICERKIGRMKKKIHINNIEEKKILSILIKCLTHLESGYMLRNLLINHNDYNIIKNMNFLTSKPNMYIANINEYKNINNHYINKIDKIAQRDKSIVIPINAAAEEYIIQLNQNKYKKYINELENRESGLNLMITHGYNLLNLKTFFTVGNLETHAWTFTNGTTASEAGGIIHTDLKKGFIKAQVISCNDYITYRGEHGVKEAGKIRVVGKNYQIKDGDIIKILYKI</sequence>
<comment type="similarity">
    <text evidence="6">Belongs to the TRAFAC class OBG-HflX-like GTPase superfamily. OBG GTPase family. YchF/OLA1 subfamily.</text>
</comment>
<evidence type="ECO:0000313" key="9">
    <source>
        <dbReference type="EMBL" id="BET44618.1"/>
    </source>
</evidence>
<comment type="function">
    <text evidence="6">ATPase that binds to both the 70S ribosome and the 50S ribosomal subunit in a nucleotide-independent manner.</text>
</comment>
<dbReference type="EMBL" id="AP028961">
    <property type="protein sequence ID" value="BET44618.1"/>
    <property type="molecule type" value="Genomic_DNA"/>
</dbReference>
<feature type="domain" description="TGS" evidence="8">
    <location>
        <begin position="278"/>
        <end position="361"/>
    </location>
</feature>
<dbReference type="InterPro" id="IPR023192">
    <property type="entry name" value="TGS-like_dom_sf"/>
</dbReference>
<dbReference type="GO" id="GO:0046872">
    <property type="term" value="F:metal ion binding"/>
    <property type="evidence" value="ECO:0007669"/>
    <property type="project" value="UniProtKB-KW"/>
</dbReference>
<dbReference type="CDD" id="cd01900">
    <property type="entry name" value="YchF"/>
    <property type="match status" value="1"/>
</dbReference>
<organism evidence="9">
    <name type="scientific">Candidatus Aschnera chinzeii</name>
    <dbReference type="NCBI Taxonomy" id="1485666"/>
    <lineage>
        <taxon>Bacteria</taxon>
        <taxon>Pseudomonadati</taxon>
        <taxon>Pseudomonadota</taxon>
        <taxon>Gammaproteobacteria</taxon>
        <taxon>Enterobacterales</taxon>
        <taxon>Enterobacteriaceae</taxon>
        <taxon>Candidatus Aschnera</taxon>
    </lineage>
</organism>
<keyword evidence="4 6" id="KW-0067">ATP-binding</keyword>
<dbReference type="GO" id="GO:0043023">
    <property type="term" value="F:ribosomal large subunit binding"/>
    <property type="evidence" value="ECO:0007669"/>
    <property type="project" value="UniProtKB-UniRule"/>
</dbReference>
<feature type="domain" description="OBG-type G" evidence="7">
    <location>
        <begin position="3"/>
        <end position="256"/>
    </location>
</feature>
<evidence type="ECO:0000259" key="8">
    <source>
        <dbReference type="PROSITE" id="PS51880"/>
    </source>
</evidence>
<dbReference type="InterPro" id="IPR041706">
    <property type="entry name" value="YchF_N"/>
</dbReference>
<dbReference type="InterPro" id="IPR004396">
    <property type="entry name" value="ATPase_YchF/OLA1"/>
</dbReference>
<dbReference type="PRINTS" id="PR00326">
    <property type="entry name" value="GTP1OBG"/>
</dbReference>
<dbReference type="InterPro" id="IPR031167">
    <property type="entry name" value="G_OBG"/>
</dbReference>
<proteinExistence type="inferred from homology"/>
<evidence type="ECO:0000256" key="2">
    <source>
        <dbReference type="ARBA" id="ARBA00022723"/>
    </source>
</evidence>